<dbReference type="Pfam" id="PF02378">
    <property type="entry name" value="PTS_EIIC"/>
    <property type="match status" value="1"/>
</dbReference>
<dbReference type="Proteomes" id="UP001297422">
    <property type="component" value="Unassembled WGS sequence"/>
</dbReference>
<evidence type="ECO:0000313" key="11">
    <source>
        <dbReference type="Proteomes" id="UP001297422"/>
    </source>
</evidence>
<dbReference type="PANTHER" id="PTHR33989:SF4">
    <property type="entry name" value="PTS SYSTEM N,N'-DIACETYLCHITOBIOSE-SPECIFIC EIIC COMPONENT"/>
    <property type="match status" value="1"/>
</dbReference>
<evidence type="ECO:0000256" key="1">
    <source>
        <dbReference type="ARBA" id="ARBA00004651"/>
    </source>
</evidence>
<evidence type="ECO:0000256" key="3">
    <source>
        <dbReference type="ARBA" id="ARBA00022475"/>
    </source>
</evidence>
<feature type="non-terminal residue" evidence="10">
    <location>
        <position position="1"/>
    </location>
</feature>
<dbReference type="PANTHER" id="PTHR33989">
    <property type="match status" value="1"/>
</dbReference>
<dbReference type="AlphaFoldDB" id="A0AAJ1B2S6"/>
<keyword evidence="4" id="KW-0762">Sugar transport</keyword>
<keyword evidence="2" id="KW-0813">Transport</keyword>
<dbReference type="InterPro" id="IPR051088">
    <property type="entry name" value="PTS_Sugar-EIIC/EIIB"/>
</dbReference>
<evidence type="ECO:0000256" key="8">
    <source>
        <dbReference type="SAM" id="Phobius"/>
    </source>
</evidence>
<dbReference type="RefSeq" id="WP_226973605.1">
    <property type="nucleotide sequence ID" value="NZ_JAJBNC010000394.1"/>
</dbReference>
<dbReference type="InterPro" id="IPR003352">
    <property type="entry name" value="PTS_EIIC"/>
</dbReference>
<proteinExistence type="predicted"/>
<feature type="domain" description="Phosphotransferase system EIIC" evidence="9">
    <location>
        <begin position="5"/>
        <end position="53"/>
    </location>
</feature>
<gene>
    <name evidence="10" type="ORF">LIQ10_20715</name>
</gene>
<keyword evidence="6 8" id="KW-1133">Transmembrane helix</keyword>
<dbReference type="GO" id="GO:0008982">
    <property type="term" value="F:protein-N(PI)-phosphohistidine-sugar phosphotransferase activity"/>
    <property type="evidence" value="ECO:0007669"/>
    <property type="project" value="InterPro"/>
</dbReference>
<evidence type="ECO:0000256" key="6">
    <source>
        <dbReference type="ARBA" id="ARBA00022989"/>
    </source>
</evidence>
<evidence type="ECO:0000256" key="5">
    <source>
        <dbReference type="ARBA" id="ARBA00022692"/>
    </source>
</evidence>
<keyword evidence="3" id="KW-1003">Cell membrane</keyword>
<comment type="caution">
    <text evidence="10">The sequence shown here is derived from an EMBL/GenBank/DDBJ whole genome shotgun (WGS) entry which is preliminary data.</text>
</comment>
<keyword evidence="7 8" id="KW-0472">Membrane</keyword>
<accession>A0AAJ1B2S6</accession>
<feature type="non-terminal residue" evidence="10">
    <location>
        <position position="79"/>
    </location>
</feature>
<evidence type="ECO:0000256" key="4">
    <source>
        <dbReference type="ARBA" id="ARBA00022597"/>
    </source>
</evidence>
<dbReference type="GO" id="GO:1902815">
    <property type="term" value="P:N,N'-diacetylchitobiose import"/>
    <property type="evidence" value="ECO:0007669"/>
    <property type="project" value="TreeGrafter"/>
</dbReference>
<keyword evidence="5 8" id="KW-0812">Transmembrane</keyword>
<comment type="subcellular location">
    <subcellularLocation>
        <location evidence="1">Cell membrane</location>
        <topology evidence="1">Multi-pass membrane protein</topology>
    </subcellularLocation>
</comment>
<reference evidence="10" key="1">
    <citation type="submission" date="2021-10" db="EMBL/GenBank/DDBJ databases">
        <title>Collection of gut derived symbiotic bacterial strains cultured from healthy donors.</title>
        <authorList>
            <person name="Lin H."/>
            <person name="Littmann E."/>
            <person name="Claire K."/>
            <person name="Pamer E."/>
        </authorList>
    </citation>
    <scope>NUCLEOTIDE SEQUENCE</scope>
    <source>
        <strain evidence="10">MSK.23.4</strain>
    </source>
</reference>
<organism evidence="10 11">
    <name type="scientific">Mediterraneibacter gnavus</name>
    <name type="common">Ruminococcus gnavus</name>
    <dbReference type="NCBI Taxonomy" id="33038"/>
    <lineage>
        <taxon>Bacteria</taxon>
        <taxon>Bacillati</taxon>
        <taxon>Bacillota</taxon>
        <taxon>Clostridia</taxon>
        <taxon>Lachnospirales</taxon>
        <taxon>Lachnospiraceae</taxon>
        <taxon>Mediterraneibacter</taxon>
    </lineage>
</organism>
<evidence type="ECO:0000256" key="2">
    <source>
        <dbReference type="ARBA" id="ARBA00022448"/>
    </source>
</evidence>
<feature type="transmembrane region" description="Helical" evidence="8">
    <location>
        <begin position="48"/>
        <end position="71"/>
    </location>
</feature>
<dbReference type="GO" id="GO:0005886">
    <property type="term" value="C:plasma membrane"/>
    <property type="evidence" value="ECO:0007669"/>
    <property type="project" value="UniProtKB-SubCell"/>
</dbReference>
<evidence type="ECO:0000259" key="9">
    <source>
        <dbReference type="Pfam" id="PF02378"/>
    </source>
</evidence>
<evidence type="ECO:0000313" key="10">
    <source>
        <dbReference type="EMBL" id="MCB5496108.1"/>
    </source>
</evidence>
<sequence length="79" mass="8715">TLPLVLMMIRSKEKGFSTLGKLCLPASIFEINEPVVFGVPLVMNPYMMIPYTLSTLILSAGTYLLMLFNIIGRPVANIP</sequence>
<dbReference type="EMBL" id="JAJBNC010000394">
    <property type="protein sequence ID" value="MCB5496108.1"/>
    <property type="molecule type" value="Genomic_DNA"/>
</dbReference>
<dbReference type="GO" id="GO:0009401">
    <property type="term" value="P:phosphoenolpyruvate-dependent sugar phosphotransferase system"/>
    <property type="evidence" value="ECO:0007669"/>
    <property type="project" value="InterPro"/>
</dbReference>
<evidence type="ECO:0000256" key="7">
    <source>
        <dbReference type="ARBA" id="ARBA00023136"/>
    </source>
</evidence>
<name>A0AAJ1B2S6_MEDGN</name>
<protein>
    <submittedName>
        <fullName evidence="10">PTS transporter subunit EIIC</fullName>
    </submittedName>
</protein>